<dbReference type="Gene3D" id="3.40.395.10">
    <property type="entry name" value="Adenoviral Proteinase, Chain A"/>
    <property type="match status" value="1"/>
</dbReference>
<dbReference type="InterPro" id="IPR003653">
    <property type="entry name" value="Peptidase_C48_C"/>
</dbReference>
<dbReference type="InterPro" id="IPR038765">
    <property type="entry name" value="Papain-like_cys_pep_sf"/>
</dbReference>
<dbReference type="GO" id="GO:0008234">
    <property type="term" value="F:cysteine-type peptidase activity"/>
    <property type="evidence" value="ECO:0007669"/>
    <property type="project" value="InterPro"/>
</dbReference>
<sequence>MDRKTTMTTENESKKKICTGHKTVKKRIEAMWDSLDEEKKAKFVDNGVKLDTKNLTILTRCNPSGFVETVGTLTGEKVAAVCEMGFGSLMHVCCTELSRPLSQQLIESIDTENNSINIHGQKLQITKTDFERVMGVKDGGQDIVLSFDSIEDAEFAELRKSLYGENKEINVENLRKIVIESDKADEYFKISFVLYAISTVLCPSTTTNIDPKLIIPLRDHANIGHKNWSTFCFLQLMEGIKDFHKKNEGYIVGSILFLQIFYCDLVSQRLNCVEKCMLPIVAWGNTKTKRLIKWIVKHGGLNCSLLFDYSELSTNSKGGQYINVGTNLEKQSMDEIDLMKSEVSIMMHETMDEFKKSMDIMKEDMVASIVAEVFKAMQQPASKEVVKEKLITEVGVTRVQAIESEGGNDIRSRDPSELDSLIVVGTRQANPPPAPVSLRPEEVGNGSQRSDCSRSPVRPYSTTLKHNQTETNNGSHVRVLFPQFNNMKVNQINNKANVKNSKRKVKTFKVGPLNQTRSISEMDEDILNFLFPAGQLTTEEASQIVDGYDGFLISRGDIACIQPHTPLLDDVINVMAAYMNESKNLSWFFPTYFGEEAKNNPANLSHAQWMEDTRRYCRLDRFEGRLLRSSKIFIPLHDGEVNHWFLVIVNTPAQQAVLYGSLIDDRARQRRLDIVMALRHLDRVFQTDIICFDRWFEFSEFTIGGRAWGFAFNSADQRVRLALEMVKHPKNQDQAYVFNNMRCRRRPTYNNSRRGIGDGDVCSDVPESLEKTNNQTPAKNVGDGDVCSDVPMSFNNSNNQTPTNMVNRKRKVVAHKGQADHVPNGVDNENPGKARYMPRRR</sequence>
<evidence type="ECO:0000259" key="5">
    <source>
        <dbReference type="PROSITE" id="PS50600"/>
    </source>
</evidence>
<keyword evidence="7" id="KW-1185">Reference proteome</keyword>
<feature type="region of interest" description="Disordered" evidence="4">
    <location>
        <begin position="813"/>
        <end position="841"/>
    </location>
</feature>
<feature type="region of interest" description="Disordered" evidence="4">
    <location>
        <begin position="427"/>
        <end position="458"/>
    </location>
</feature>
<dbReference type="Pfam" id="PF02902">
    <property type="entry name" value="Peptidase_C48"/>
    <property type="match status" value="1"/>
</dbReference>
<reference evidence="6 7" key="1">
    <citation type="journal article" date="2023" name="G3 (Bethesda)">
        <title>A chromosome-length genome assembly and annotation of blackberry (Rubus argutus, cv. 'Hillquist').</title>
        <authorList>
            <person name="Bruna T."/>
            <person name="Aryal R."/>
            <person name="Dudchenko O."/>
            <person name="Sargent D.J."/>
            <person name="Mead D."/>
            <person name="Buti M."/>
            <person name="Cavallini A."/>
            <person name="Hytonen T."/>
            <person name="Andres J."/>
            <person name="Pham M."/>
            <person name="Weisz D."/>
            <person name="Mascagni F."/>
            <person name="Usai G."/>
            <person name="Natali L."/>
            <person name="Bassil N."/>
            <person name="Fernandez G.E."/>
            <person name="Lomsadze A."/>
            <person name="Armour M."/>
            <person name="Olukolu B."/>
            <person name="Poorten T."/>
            <person name="Britton C."/>
            <person name="Davik J."/>
            <person name="Ashrafi H."/>
            <person name="Aiden E.L."/>
            <person name="Borodovsky M."/>
            <person name="Worthington M."/>
        </authorList>
    </citation>
    <scope>NUCLEOTIDE SEQUENCE [LARGE SCALE GENOMIC DNA]</scope>
    <source>
        <strain evidence="6">PI 553951</strain>
    </source>
</reference>
<proteinExistence type="inferred from homology"/>
<keyword evidence="2" id="KW-0645">Protease</keyword>
<accession>A0AAW1XTT1</accession>
<comment type="caution">
    <text evidence="6">The sequence shown here is derived from an EMBL/GenBank/DDBJ whole genome shotgun (WGS) entry which is preliminary data.</text>
</comment>
<keyword evidence="3" id="KW-0378">Hydrolase</keyword>
<dbReference type="AlphaFoldDB" id="A0AAW1XTT1"/>
<dbReference type="GO" id="GO:0006508">
    <property type="term" value="P:proteolysis"/>
    <property type="evidence" value="ECO:0007669"/>
    <property type="project" value="UniProtKB-KW"/>
</dbReference>
<evidence type="ECO:0000313" key="7">
    <source>
        <dbReference type="Proteomes" id="UP001457282"/>
    </source>
</evidence>
<dbReference type="PROSITE" id="PS50600">
    <property type="entry name" value="ULP_PROTEASE"/>
    <property type="match status" value="1"/>
</dbReference>
<feature type="domain" description="Ubiquitin-like protease family profile" evidence="5">
    <location>
        <begin position="551"/>
        <end position="841"/>
    </location>
</feature>
<comment type="similarity">
    <text evidence="1">Belongs to the peptidase C48 family.</text>
</comment>
<evidence type="ECO:0000256" key="2">
    <source>
        <dbReference type="ARBA" id="ARBA00022670"/>
    </source>
</evidence>
<name>A0AAW1XTT1_RUBAR</name>
<gene>
    <name evidence="6" type="ORF">M0R45_016675</name>
</gene>
<organism evidence="6 7">
    <name type="scientific">Rubus argutus</name>
    <name type="common">Southern blackberry</name>
    <dbReference type="NCBI Taxonomy" id="59490"/>
    <lineage>
        <taxon>Eukaryota</taxon>
        <taxon>Viridiplantae</taxon>
        <taxon>Streptophyta</taxon>
        <taxon>Embryophyta</taxon>
        <taxon>Tracheophyta</taxon>
        <taxon>Spermatophyta</taxon>
        <taxon>Magnoliopsida</taxon>
        <taxon>eudicotyledons</taxon>
        <taxon>Gunneridae</taxon>
        <taxon>Pentapetalae</taxon>
        <taxon>rosids</taxon>
        <taxon>fabids</taxon>
        <taxon>Rosales</taxon>
        <taxon>Rosaceae</taxon>
        <taxon>Rosoideae</taxon>
        <taxon>Rosoideae incertae sedis</taxon>
        <taxon>Rubus</taxon>
    </lineage>
</organism>
<evidence type="ECO:0000256" key="1">
    <source>
        <dbReference type="ARBA" id="ARBA00005234"/>
    </source>
</evidence>
<evidence type="ECO:0000313" key="6">
    <source>
        <dbReference type="EMBL" id="KAK9939997.1"/>
    </source>
</evidence>
<dbReference type="Proteomes" id="UP001457282">
    <property type="component" value="Unassembled WGS sequence"/>
</dbReference>
<dbReference type="PANTHER" id="PTHR34835:SF34">
    <property type="entry name" value="OS08G0555500 PROTEIN"/>
    <property type="match status" value="1"/>
</dbReference>
<evidence type="ECO:0000256" key="3">
    <source>
        <dbReference type="ARBA" id="ARBA00022801"/>
    </source>
</evidence>
<evidence type="ECO:0000256" key="4">
    <source>
        <dbReference type="SAM" id="MobiDB-lite"/>
    </source>
</evidence>
<dbReference type="PANTHER" id="PTHR34835">
    <property type="entry name" value="OS07G0283600 PROTEIN-RELATED"/>
    <property type="match status" value="1"/>
</dbReference>
<protein>
    <recommendedName>
        <fullName evidence="5">Ubiquitin-like protease family profile domain-containing protein</fullName>
    </recommendedName>
</protein>
<dbReference type="SUPFAM" id="SSF54001">
    <property type="entry name" value="Cysteine proteinases"/>
    <property type="match status" value="1"/>
</dbReference>
<dbReference type="EMBL" id="JBEDUW010000003">
    <property type="protein sequence ID" value="KAK9939997.1"/>
    <property type="molecule type" value="Genomic_DNA"/>
</dbReference>